<accession>A0A699UL89</accession>
<dbReference type="EMBL" id="BKCJ011334069">
    <property type="protein sequence ID" value="GFD22038.1"/>
    <property type="molecule type" value="Genomic_DNA"/>
</dbReference>
<organism evidence="1">
    <name type="scientific">Tanacetum cinerariifolium</name>
    <name type="common">Dalmatian daisy</name>
    <name type="synonym">Chrysanthemum cinerariifolium</name>
    <dbReference type="NCBI Taxonomy" id="118510"/>
    <lineage>
        <taxon>Eukaryota</taxon>
        <taxon>Viridiplantae</taxon>
        <taxon>Streptophyta</taxon>
        <taxon>Embryophyta</taxon>
        <taxon>Tracheophyta</taxon>
        <taxon>Spermatophyta</taxon>
        <taxon>Magnoliopsida</taxon>
        <taxon>eudicotyledons</taxon>
        <taxon>Gunneridae</taxon>
        <taxon>Pentapetalae</taxon>
        <taxon>asterids</taxon>
        <taxon>campanulids</taxon>
        <taxon>Asterales</taxon>
        <taxon>Asteraceae</taxon>
        <taxon>Asteroideae</taxon>
        <taxon>Anthemideae</taxon>
        <taxon>Anthemidinae</taxon>
        <taxon>Tanacetum</taxon>
    </lineage>
</organism>
<evidence type="ECO:0000313" key="1">
    <source>
        <dbReference type="EMBL" id="GFD22038.1"/>
    </source>
</evidence>
<dbReference type="AlphaFoldDB" id="A0A699UL89"/>
<comment type="caution">
    <text evidence="1">The sequence shown here is derived from an EMBL/GenBank/DDBJ whole genome shotgun (WGS) entry which is preliminary data.</text>
</comment>
<gene>
    <name evidence="1" type="ORF">Tci_894007</name>
</gene>
<protein>
    <submittedName>
        <fullName evidence="1">Uncharacterized protein</fullName>
    </submittedName>
</protein>
<proteinExistence type="predicted"/>
<sequence length="104" mass="11837">MGYSITTTTTRMSSTIFDVVGDLSSQSSRKVREGIGHSSINYGLKVRNIVIRVITRSHHLNDRENDYQTKQDRLRKGVTQKEPNVYPILTGHSLSSKVIRPRHD</sequence>
<name>A0A699UL89_TANCI</name>
<reference evidence="1" key="1">
    <citation type="journal article" date="2019" name="Sci. Rep.">
        <title>Draft genome of Tanacetum cinerariifolium, the natural source of mosquito coil.</title>
        <authorList>
            <person name="Yamashiro T."/>
            <person name="Shiraishi A."/>
            <person name="Satake H."/>
            <person name="Nakayama K."/>
        </authorList>
    </citation>
    <scope>NUCLEOTIDE SEQUENCE</scope>
</reference>